<dbReference type="SUPFAM" id="SSF50729">
    <property type="entry name" value="PH domain-like"/>
    <property type="match status" value="1"/>
</dbReference>
<dbReference type="EMBL" id="HBIQ01096071">
    <property type="protein sequence ID" value="CAE0594740.1"/>
    <property type="molecule type" value="Transcribed_RNA"/>
</dbReference>
<protein>
    <recommendedName>
        <fullName evidence="3">PH domain-containing protein</fullName>
    </recommendedName>
</protein>
<keyword evidence="1" id="KW-0175">Coiled coil</keyword>
<evidence type="ECO:0000256" key="1">
    <source>
        <dbReference type="SAM" id="Coils"/>
    </source>
</evidence>
<evidence type="ECO:0008006" key="3">
    <source>
        <dbReference type="Google" id="ProtNLM"/>
    </source>
</evidence>
<feature type="coiled-coil region" evidence="1">
    <location>
        <begin position="191"/>
        <end position="218"/>
    </location>
</feature>
<reference evidence="2" key="1">
    <citation type="submission" date="2021-01" db="EMBL/GenBank/DDBJ databases">
        <authorList>
            <person name="Corre E."/>
            <person name="Pelletier E."/>
            <person name="Niang G."/>
            <person name="Scheremetjew M."/>
            <person name="Finn R."/>
            <person name="Kale V."/>
            <person name="Holt S."/>
            <person name="Cochrane G."/>
            <person name="Meng A."/>
            <person name="Brown T."/>
            <person name="Cohen L."/>
        </authorList>
    </citation>
    <scope>NUCLEOTIDE SEQUENCE</scope>
    <source>
        <strain evidence="2">SPMC142</strain>
    </source>
</reference>
<name>A0A7S3X455_9SPIT</name>
<accession>A0A7S3X455</accession>
<gene>
    <name evidence="2" type="ORF">SACU0126_LOCUS30604</name>
</gene>
<sequence length="235" mass="25920">MADRILPLVCPCLFGEDIRNEPKKLMELTPCKSSTSDDEASSSSLGGRAQGLLGMAMAPVARFQQQRAEEAARRERAAALMDGMNMKLLQSRGSIPVRIALSRDSAMVTYQSLNGTSESGVISLAIVREVKPVVSGGILRSQTPVPMQWMIVADDETLKLEAPTESVKEQWMTTIADLAKRQAEAKVQRKMGYTRKKLHELDERKKEAERRKAEVLKTCGSGGMKHTAAAMMNRR</sequence>
<proteinExistence type="predicted"/>
<organism evidence="2">
    <name type="scientific">Strombidinopsis acuminata</name>
    <dbReference type="NCBI Taxonomy" id="141414"/>
    <lineage>
        <taxon>Eukaryota</taxon>
        <taxon>Sar</taxon>
        <taxon>Alveolata</taxon>
        <taxon>Ciliophora</taxon>
        <taxon>Intramacronucleata</taxon>
        <taxon>Spirotrichea</taxon>
        <taxon>Choreotrichia</taxon>
        <taxon>Choreotrichida</taxon>
        <taxon>Strombidinopsidae</taxon>
        <taxon>Strombidinopsis</taxon>
    </lineage>
</organism>
<evidence type="ECO:0000313" key="2">
    <source>
        <dbReference type="EMBL" id="CAE0594740.1"/>
    </source>
</evidence>
<dbReference type="AlphaFoldDB" id="A0A7S3X455"/>